<feature type="signal peptide" evidence="1">
    <location>
        <begin position="1"/>
        <end position="33"/>
    </location>
</feature>
<feature type="chain" id="PRO_5044192605" evidence="1">
    <location>
        <begin position="34"/>
        <end position="372"/>
    </location>
</feature>
<dbReference type="SUPFAM" id="SSF50939">
    <property type="entry name" value="Sialidases"/>
    <property type="match status" value="1"/>
</dbReference>
<dbReference type="PANTHER" id="PTHR43752:SF2">
    <property type="entry name" value="BNR_ASP-BOX REPEAT FAMILY PROTEIN"/>
    <property type="match status" value="1"/>
</dbReference>
<proteinExistence type="predicted"/>
<dbReference type="Gene3D" id="2.120.10.10">
    <property type="match status" value="1"/>
</dbReference>
<protein>
    <submittedName>
        <fullName evidence="3">Sialidase family protein</fullName>
    </submittedName>
</protein>
<feature type="domain" description="Sialidase" evidence="2">
    <location>
        <begin position="66"/>
        <end position="352"/>
    </location>
</feature>
<organism evidence="3">
    <name type="scientific">Caulobacter sp. 73W</name>
    <dbReference type="NCBI Taxonomy" id="3161137"/>
    <lineage>
        <taxon>Bacteria</taxon>
        <taxon>Pseudomonadati</taxon>
        <taxon>Pseudomonadota</taxon>
        <taxon>Alphaproteobacteria</taxon>
        <taxon>Caulobacterales</taxon>
        <taxon>Caulobacteraceae</taxon>
        <taxon>Caulobacter</taxon>
    </lineage>
</organism>
<dbReference type="InterPro" id="IPR036278">
    <property type="entry name" value="Sialidase_sf"/>
</dbReference>
<dbReference type="Pfam" id="PF13088">
    <property type="entry name" value="BNR_2"/>
    <property type="match status" value="1"/>
</dbReference>
<evidence type="ECO:0000313" key="3">
    <source>
        <dbReference type="EMBL" id="XDO96717.1"/>
    </source>
</evidence>
<dbReference type="RefSeq" id="WP_369059557.1">
    <property type="nucleotide sequence ID" value="NZ_CP158375.1"/>
</dbReference>
<accession>A0AB39KT31</accession>
<dbReference type="PANTHER" id="PTHR43752">
    <property type="entry name" value="BNR/ASP-BOX REPEAT FAMILY PROTEIN"/>
    <property type="match status" value="1"/>
</dbReference>
<evidence type="ECO:0000256" key="1">
    <source>
        <dbReference type="SAM" id="SignalP"/>
    </source>
</evidence>
<evidence type="ECO:0000259" key="2">
    <source>
        <dbReference type="Pfam" id="PF13088"/>
    </source>
</evidence>
<gene>
    <name evidence="3" type="ORF">ABOZ73_18430</name>
</gene>
<dbReference type="InterPro" id="IPR011040">
    <property type="entry name" value="Sialidase"/>
</dbReference>
<dbReference type="AlphaFoldDB" id="A0AB39KT31"/>
<sequence length="372" mass="40283">MTTHQTVHRLRATLLAAVLSLGAAFLAAAPAIAGQASPAIVVKEFVYSNAPYPQSHASTIVETKAGTIAASWFGGTHERNPDVGIWFARRVNGKWQEAVEVANGVQPDGTRQPTWNPVLFQPPGGDLHLFYKVGPSPQAWWGMVITSTDDGRTWSKPRRLPDGVLGPIKNKPVVLPDGAWLSPVSVELREGVTLADGGGWDLYFERSEDQGRTWTKTPLVASPLKIDAIQSSILFHPGGVLEAVARTRQGALAQTWSRDNGKTWSPLATIDLPNPNSGTDAVTLADGRQLLVYNHTGHLPATPGKGLRYPLNVAISNDGISWREVATLESEPRPDGYAYPAVIQSKTGLVHITYTFNRRGIRHVVLDPSKLP</sequence>
<name>A0AB39KT31_9CAUL</name>
<keyword evidence="1" id="KW-0732">Signal</keyword>
<dbReference type="CDD" id="cd15482">
    <property type="entry name" value="Sialidase_non-viral"/>
    <property type="match status" value="1"/>
</dbReference>
<dbReference type="EMBL" id="CP158375">
    <property type="protein sequence ID" value="XDO96717.1"/>
    <property type="molecule type" value="Genomic_DNA"/>
</dbReference>
<reference evidence="3" key="1">
    <citation type="submission" date="2024-06" db="EMBL/GenBank/DDBJ databases">
        <title>Caulobacter inopinatus, sp. nov.</title>
        <authorList>
            <person name="Donachie S.P."/>
        </authorList>
    </citation>
    <scope>NUCLEOTIDE SEQUENCE</scope>
    <source>
        <strain evidence="3">73W</strain>
    </source>
</reference>